<dbReference type="EMBL" id="VIKU02000007">
    <property type="protein sequence ID" value="NHF61325.1"/>
    <property type="molecule type" value="Genomic_DNA"/>
</dbReference>
<organism evidence="1 2">
    <name type="scientific">Pelagihabitans pacificus</name>
    <dbReference type="NCBI Taxonomy" id="2696054"/>
    <lineage>
        <taxon>Bacteria</taxon>
        <taxon>Pseudomonadati</taxon>
        <taxon>Bacteroidota</taxon>
        <taxon>Flavobacteriia</taxon>
        <taxon>Flavobacteriales</taxon>
        <taxon>Flavobacteriaceae</taxon>
        <taxon>Pelagihabitans</taxon>
    </lineage>
</organism>
<reference evidence="1" key="2">
    <citation type="submission" date="2020-03" db="EMBL/GenBank/DDBJ databases">
        <title>Flavobacteriaceae bacterium strain TP-CH-4, a member of the family Flavobacteriaceae isolated from a deep-sea seamount.</title>
        <authorList>
            <person name="Zhang D.-C."/>
        </authorList>
    </citation>
    <scope>NUCLEOTIDE SEQUENCE</scope>
    <source>
        <strain evidence="1">TP-CH-4</strain>
    </source>
</reference>
<protein>
    <submittedName>
        <fullName evidence="1">Uncharacterized protein</fullName>
    </submittedName>
</protein>
<dbReference type="Proteomes" id="UP000707206">
    <property type="component" value="Unassembled WGS sequence"/>
</dbReference>
<evidence type="ECO:0000313" key="2">
    <source>
        <dbReference type="Proteomes" id="UP000707206"/>
    </source>
</evidence>
<proteinExistence type="predicted"/>
<evidence type="ECO:0000313" key="1">
    <source>
        <dbReference type="EMBL" id="NHF61325.1"/>
    </source>
</evidence>
<dbReference type="AlphaFoldDB" id="A0A967AXW4"/>
<gene>
    <name evidence="1" type="ORF">FK220_018370</name>
</gene>
<sequence length="361" mass="40525">MLTKDVTKTVSLGPLGLQAKPLDLYIPKDIAEQTGINAWALSSLNRVKPVKINEEIAKSVRRVQFKRKPLDKKRVLRLAGSETDGAPLIRENYIEISISNGNDTHGSNADYILLHFGDGHTVRLNGRPTTKFQRGDTLKWDFNGIQDFMENIHTDAWDELMLETESGDGIKIEHIKVVHSGETILDWNETLWLDDSTMEASRFISLTAQILQTKLDQIDHSWIAQIHWAAREIGKTDPTKYGTENAWCSEFASWALQKAMWGTPDGNIGSQSMENYFAGIGRAHQISEIMNGSYVLNPGDYLRFEWASGGQHSGIFMDFVDDPNNLTNNTRIKTIEGNTSSTVRVRTSRKLGDVISCGNTR</sequence>
<name>A0A967AXW4_9FLAO</name>
<comment type="caution">
    <text evidence="1">The sequence shown here is derived from an EMBL/GenBank/DDBJ whole genome shotgun (WGS) entry which is preliminary data.</text>
</comment>
<keyword evidence="2" id="KW-1185">Reference proteome</keyword>
<accession>A0A967AXW4</accession>
<dbReference type="RefSeq" id="WP_152575824.1">
    <property type="nucleotide sequence ID" value="NZ_VIKU02000007.1"/>
</dbReference>
<reference evidence="1" key="1">
    <citation type="submission" date="2019-07" db="EMBL/GenBank/DDBJ databases">
        <authorList>
            <person name="De-Chao Zhang Q."/>
        </authorList>
    </citation>
    <scope>NUCLEOTIDE SEQUENCE</scope>
    <source>
        <strain evidence="1">TP-CH-4</strain>
    </source>
</reference>